<gene>
    <name evidence="6" type="ORF">BacF7301_03565</name>
</gene>
<keyword evidence="4" id="KW-0676">Redox-active center</keyword>
<evidence type="ECO:0000313" key="6">
    <source>
        <dbReference type="EMBL" id="QIU93281.1"/>
    </source>
</evidence>
<evidence type="ECO:0000256" key="3">
    <source>
        <dbReference type="ARBA" id="ARBA00023157"/>
    </source>
</evidence>
<evidence type="ECO:0000313" key="7">
    <source>
        <dbReference type="Proteomes" id="UP000501780"/>
    </source>
</evidence>
<dbReference type="InterPro" id="IPR036249">
    <property type="entry name" value="Thioredoxin-like_sf"/>
</dbReference>
<dbReference type="RefSeq" id="WP_167960276.1">
    <property type="nucleotide sequence ID" value="NZ_CP050831.1"/>
</dbReference>
<dbReference type="EMBL" id="CP050831">
    <property type="protein sequence ID" value="QIU93281.1"/>
    <property type="molecule type" value="Genomic_DNA"/>
</dbReference>
<name>A0A6H0KJT3_9BACE</name>
<dbReference type="PROSITE" id="PS51352">
    <property type="entry name" value="THIOREDOXIN_2"/>
    <property type="match status" value="1"/>
</dbReference>
<keyword evidence="3" id="KW-1015">Disulfide bond</keyword>
<dbReference type="GO" id="GO:0016491">
    <property type="term" value="F:oxidoreductase activity"/>
    <property type="evidence" value="ECO:0007669"/>
    <property type="project" value="InterPro"/>
</dbReference>
<evidence type="ECO:0000256" key="2">
    <source>
        <dbReference type="ARBA" id="ARBA00022748"/>
    </source>
</evidence>
<keyword evidence="7" id="KW-1185">Reference proteome</keyword>
<keyword evidence="2" id="KW-0201">Cytochrome c-type biogenesis</keyword>
<dbReference type="InterPro" id="IPR013766">
    <property type="entry name" value="Thioredoxin_domain"/>
</dbReference>
<dbReference type="Gene3D" id="3.40.30.10">
    <property type="entry name" value="Glutaredoxin"/>
    <property type="match status" value="1"/>
</dbReference>
<reference evidence="6 7" key="1">
    <citation type="submission" date="2020-03" db="EMBL/GenBank/DDBJ databases">
        <title>Genomic analysis of Bacteroides faecium CBA7301.</title>
        <authorList>
            <person name="Kim J."/>
            <person name="Roh S.W."/>
        </authorList>
    </citation>
    <scope>NUCLEOTIDE SEQUENCE [LARGE SCALE GENOMIC DNA]</scope>
    <source>
        <strain evidence="6 7">CBA7301</strain>
    </source>
</reference>
<dbReference type="InterPro" id="IPR050553">
    <property type="entry name" value="Thioredoxin_ResA/DsbE_sf"/>
</dbReference>
<dbReference type="Proteomes" id="UP000501780">
    <property type="component" value="Chromosome"/>
</dbReference>
<evidence type="ECO:0000256" key="1">
    <source>
        <dbReference type="ARBA" id="ARBA00004196"/>
    </source>
</evidence>
<comment type="subcellular location">
    <subcellularLocation>
        <location evidence="1">Cell envelope</location>
    </subcellularLocation>
</comment>
<sequence>MKSWIINTIIAVCLTTGMGFAQVPYQIEGKWATGIGKKVYLSNFPADTPEAVTIDSTIVAPDGSYKLSGKLDKMQLLSVTHEGSKGYRPLMGDGKPANILIRDVEYSYKAPAAAYEIIGDSIEHKASEAILAYWGHDFIRKMSEGMFVTGIEKSAKENDLSKKAECEEKLKAVLQERENEKNDFLNQYGNCLAAPYFIVMNLLKGIPVDETEAFYNGMGEKAKKTPKGIELKESIAKMKALAPGAKAPDFTLPTVTGEDFSLKSLKGHIVILDFWASWCAPCIAEMPTVKEIYAKYKDKGLKVVGISMDNSKAAWMKSIDKIQIPWLHVSSLKGMKRCPVAELYQVYAIPKLYIIDKEGKIVDKDLRGEDLKKKVDELFARQ</sequence>
<dbReference type="PANTHER" id="PTHR42852:SF6">
    <property type="entry name" value="THIOL:DISULFIDE INTERCHANGE PROTEIN DSBE"/>
    <property type="match status" value="1"/>
</dbReference>
<dbReference type="AlphaFoldDB" id="A0A6H0KJT3"/>
<dbReference type="Pfam" id="PF14289">
    <property type="entry name" value="DUF4369"/>
    <property type="match status" value="1"/>
</dbReference>
<dbReference type="GO" id="GO:0016209">
    <property type="term" value="F:antioxidant activity"/>
    <property type="evidence" value="ECO:0007669"/>
    <property type="project" value="InterPro"/>
</dbReference>
<protein>
    <submittedName>
        <fullName evidence="6">AhpC/TSA family protein</fullName>
    </submittedName>
</protein>
<accession>A0A6H0KJT3</accession>
<dbReference type="GO" id="GO:0030313">
    <property type="term" value="C:cell envelope"/>
    <property type="evidence" value="ECO:0007669"/>
    <property type="project" value="UniProtKB-SubCell"/>
</dbReference>
<dbReference type="SUPFAM" id="SSF52833">
    <property type="entry name" value="Thioredoxin-like"/>
    <property type="match status" value="1"/>
</dbReference>
<dbReference type="GO" id="GO:0017004">
    <property type="term" value="P:cytochrome complex assembly"/>
    <property type="evidence" value="ECO:0007669"/>
    <property type="project" value="UniProtKB-KW"/>
</dbReference>
<dbReference type="CDD" id="cd02966">
    <property type="entry name" value="TlpA_like_family"/>
    <property type="match status" value="1"/>
</dbReference>
<evidence type="ECO:0000256" key="4">
    <source>
        <dbReference type="ARBA" id="ARBA00023284"/>
    </source>
</evidence>
<dbReference type="InterPro" id="IPR025380">
    <property type="entry name" value="DUF4369"/>
</dbReference>
<dbReference type="KEGG" id="bfc:BacF7301_03565"/>
<organism evidence="6 7">
    <name type="scientific">Bacteroides faecium</name>
    <dbReference type="NCBI Taxonomy" id="2715212"/>
    <lineage>
        <taxon>Bacteria</taxon>
        <taxon>Pseudomonadati</taxon>
        <taxon>Bacteroidota</taxon>
        <taxon>Bacteroidia</taxon>
        <taxon>Bacteroidales</taxon>
        <taxon>Bacteroidaceae</taxon>
        <taxon>Bacteroides</taxon>
    </lineage>
</organism>
<dbReference type="InterPro" id="IPR000866">
    <property type="entry name" value="AhpC/TSA"/>
</dbReference>
<evidence type="ECO:0000259" key="5">
    <source>
        <dbReference type="PROSITE" id="PS51352"/>
    </source>
</evidence>
<dbReference type="PANTHER" id="PTHR42852">
    <property type="entry name" value="THIOL:DISULFIDE INTERCHANGE PROTEIN DSBE"/>
    <property type="match status" value="1"/>
</dbReference>
<proteinExistence type="predicted"/>
<feature type="domain" description="Thioredoxin" evidence="5">
    <location>
        <begin position="241"/>
        <end position="382"/>
    </location>
</feature>
<dbReference type="Pfam" id="PF00578">
    <property type="entry name" value="AhpC-TSA"/>
    <property type="match status" value="1"/>
</dbReference>